<dbReference type="InterPro" id="IPR000531">
    <property type="entry name" value="Beta-barrel_TonB"/>
</dbReference>
<dbReference type="Proteomes" id="UP000284120">
    <property type="component" value="Unassembled WGS sequence"/>
</dbReference>
<sequence length="1061" mass="116411">MNSITLFKHVFGAPCIQWGPSIKKYVRCVKYFILFLVFCQISGKAYAHISNSDTREERTSNFIKNSFQEVITGKVTDISGAAMSGVNVKIKGTKEGTTTDLQGNFKLNKPKQENVVLVLSFVGYQTQEVTYTGNPVKIIMQVDVSNMNEVVVVGYGTVKKSDLTGSVSTISSEQVTQVKGVSNVAQALQGQAAGVRVNQASGQPGEAMKIQIRGTNSLAANNEPLYVVDGMMLDGLSAQINPDDIESISVLKDAASTAIYGSRGANGVIMITTKKGLSGKPKVSYNNYFGAQRLRKKIDVINASDFATLQNEVAANDSKPLPWTAAQISALGKGTDWQDLVYRTAPQQDHNLSISGGNQDTKYYTSFGYFNQDGVIRNSAFERMSLRANIEHKLFEKLNLSTNLSIQNSIYNRAQYQSADGGGGIPWSSMVLPPTMQVRDANGNYTKFTGVSWGETNPVGLSENWKDKNVNLRIIGNVALAYQIVDGLKLKLSAGLDQSYNKSDVYYPGNISLGQATVEGKPVFGVGARSFGNSTTFVNENILEYQKQFGGKHKLDAMLGLTYQGSNSDGLNSGTAVGFANDTYETFNLQSAVTKALPSTSFGDNKLLSFIARANYAYADKYFLTVSGRRDGSSRFGENNKYAFFPSAALAWAVSQEDFLKDNPTLSGLKIRTSYGLSGNQAINNYQTLANVAASNVILGNQINSAFVLSVLPNPNLKWETTRQFDIGLDIGLFKNQVQIVADYYNKRTKDLLLRVDLPGSGGFTSVLQNVGVVQNKGFEFQISAQPKIAGQLKWNTSFNMNFNRTKVLDLGKDAYGNPIVLKEINAGGNWFPTIVGQSMMQLYGYTVEGVYQTKQEAIDNGERAKNPGDYKFKNWDGKGTVNDQDDRTVLSSLEPKFTFGFNNRFTYKNFDFSFMIVGSYGNDIVNEFRKYNISLTGKWAPTQEGFDGRWKGPGLGNRFDKPSENSGGSIRDFANSLWVEDGSYLRLRDVTLGYTLPATFLSKLSISRVRVFISAQNYLTLTKYSGFDPEVSWASSAVVGWDRGNYPSTKSITGGIKVDF</sequence>
<evidence type="ECO:0000259" key="11">
    <source>
        <dbReference type="Pfam" id="PF07715"/>
    </source>
</evidence>
<dbReference type="InterPro" id="IPR023997">
    <property type="entry name" value="TonB-dep_OMP_SusC/RagA_CS"/>
</dbReference>
<feature type="domain" description="TonB-dependent receptor plug" evidence="11">
    <location>
        <begin position="160"/>
        <end position="268"/>
    </location>
</feature>
<dbReference type="NCBIfam" id="TIGR04057">
    <property type="entry name" value="SusC_RagA_signa"/>
    <property type="match status" value="1"/>
</dbReference>
<evidence type="ECO:0000256" key="6">
    <source>
        <dbReference type="ARBA" id="ARBA00023136"/>
    </source>
</evidence>
<keyword evidence="12" id="KW-0675">Receptor</keyword>
<dbReference type="InterPro" id="IPR023996">
    <property type="entry name" value="TonB-dep_OMP_SusC/RagA"/>
</dbReference>
<keyword evidence="2 8" id="KW-0813">Transport</keyword>
<dbReference type="GO" id="GO:0009279">
    <property type="term" value="C:cell outer membrane"/>
    <property type="evidence" value="ECO:0007669"/>
    <property type="project" value="UniProtKB-SubCell"/>
</dbReference>
<dbReference type="Gene3D" id="2.170.130.10">
    <property type="entry name" value="TonB-dependent receptor, plug domain"/>
    <property type="match status" value="1"/>
</dbReference>
<dbReference type="InterPro" id="IPR037066">
    <property type="entry name" value="Plug_dom_sf"/>
</dbReference>
<evidence type="ECO:0000313" key="12">
    <source>
        <dbReference type="EMBL" id="RWU07745.1"/>
    </source>
</evidence>
<dbReference type="SUPFAM" id="SSF49464">
    <property type="entry name" value="Carboxypeptidase regulatory domain-like"/>
    <property type="match status" value="1"/>
</dbReference>
<keyword evidence="7 8" id="KW-0998">Cell outer membrane</keyword>
<dbReference type="AlphaFoldDB" id="A0A443YV87"/>
<keyword evidence="6 8" id="KW-0472">Membrane</keyword>
<dbReference type="Pfam" id="PF07715">
    <property type="entry name" value="Plug"/>
    <property type="match status" value="1"/>
</dbReference>
<protein>
    <submittedName>
        <fullName evidence="12">TonB-dependent receptor</fullName>
    </submittedName>
</protein>
<dbReference type="InterPro" id="IPR012910">
    <property type="entry name" value="Plug_dom"/>
</dbReference>
<organism evidence="12 13">
    <name type="scientific">Pedobacter chitinilyticus</name>
    <dbReference type="NCBI Taxonomy" id="2233776"/>
    <lineage>
        <taxon>Bacteria</taxon>
        <taxon>Pseudomonadati</taxon>
        <taxon>Bacteroidota</taxon>
        <taxon>Sphingobacteriia</taxon>
        <taxon>Sphingobacteriales</taxon>
        <taxon>Sphingobacteriaceae</taxon>
        <taxon>Pedobacter</taxon>
    </lineage>
</organism>
<evidence type="ECO:0000256" key="5">
    <source>
        <dbReference type="ARBA" id="ARBA00023077"/>
    </source>
</evidence>
<dbReference type="InterPro" id="IPR036942">
    <property type="entry name" value="Beta-barrel_TonB_sf"/>
</dbReference>
<dbReference type="Pfam" id="PF00593">
    <property type="entry name" value="TonB_dep_Rec_b-barrel"/>
    <property type="match status" value="1"/>
</dbReference>
<dbReference type="SUPFAM" id="SSF56935">
    <property type="entry name" value="Porins"/>
    <property type="match status" value="1"/>
</dbReference>
<dbReference type="FunFam" id="2.170.130.10:FF:000008">
    <property type="entry name" value="SusC/RagA family TonB-linked outer membrane protein"/>
    <property type="match status" value="1"/>
</dbReference>
<evidence type="ECO:0000256" key="9">
    <source>
        <dbReference type="RuleBase" id="RU003357"/>
    </source>
</evidence>
<evidence type="ECO:0000256" key="1">
    <source>
        <dbReference type="ARBA" id="ARBA00004571"/>
    </source>
</evidence>
<gene>
    <name evidence="12" type="ORF">DPV69_12255</name>
</gene>
<dbReference type="PROSITE" id="PS52016">
    <property type="entry name" value="TONB_DEPENDENT_REC_3"/>
    <property type="match status" value="1"/>
</dbReference>
<proteinExistence type="inferred from homology"/>
<accession>A0A443YV87</accession>
<dbReference type="InterPro" id="IPR008969">
    <property type="entry name" value="CarboxyPept-like_regulatory"/>
</dbReference>
<dbReference type="EMBL" id="SAYW01000003">
    <property type="protein sequence ID" value="RWU07745.1"/>
    <property type="molecule type" value="Genomic_DNA"/>
</dbReference>
<comment type="caution">
    <text evidence="12">The sequence shown here is derived from an EMBL/GenBank/DDBJ whole genome shotgun (WGS) entry which is preliminary data.</text>
</comment>
<dbReference type="Gene3D" id="2.60.40.1120">
    <property type="entry name" value="Carboxypeptidase-like, regulatory domain"/>
    <property type="match status" value="1"/>
</dbReference>
<dbReference type="NCBIfam" id="TIGR04056">
    <property type="entry name" value="OMP_RagA_SusC"/>
    <property type="match status" value="1"/>
</dbReference>
<reference evidence="12 13" key="1">
    <citation type="submission" date="2018-06" db="EMBL/GenBank/DDBJ databases">
        <title>Pedobacter endophyticus sp. nov., an endophytic bacterium isolated from a leaf of Triticum aestivum.</title>
        <authorList>
            <person name="Zhang L."/>
        </authorList>
    </citation>
    <scope>NUCLEOTIDE SEQUENCE [LARGE SCALE GENOMIC DNA]</scope>
    <source>
        <strain evidence="12 13">CM134L-2</strain>
    </source>
</reference>
<dbReference type="Pfam" id="PF13715">
    <property type="entry name" value="CarbopepD_reg_2"/>
    <property type="match status" value="1"/>
</dbReference>
<evidence type="ECO:0000256" key="4">
    <source>
        <dbReference type="ARBA" id="ARBA00022692"/>
    </source>
</evidence>
<feature type="domain" description="TonB-dependent receptor-like beta-barrel" evidence="10">
    <location>
        <begin position="452"/>
        <end position="1018"/>
    </location>
</feature>
<keyword evidence="3 8" id="KW-1134">Transmembrane beta strand</keyword>
<comment type="subcellular location">
    <subcellularLocation>
        <location evidence="1 8">Cell outer membrane</location>
        <topology evidence="1 8">Multi-pass membrane protein</topology>
    </subcellularLocation>
</comment>
<name>A0A443YV87_9SPHI</name>
<dbReference type="OrthoDB" id="9768177at2"/>
<evidence type="ECO:0000256" key="8">
    <source>
        <dbReference type="PROSITE-ProRule" id="PRU01360"/>
    </source>
</evidence>
<keyword evidence="13" id="KW-1185">Reference proteome</keyword>
<evidence type="ECO:0000259" key="10">
    <source>
        <dbReference type="Pfam" id="PF00593"/>
    </source>
</evidence>
<evidence type="ECO:0000256" key="3">
    <source>
        <dbReference type="ARBA" id="ARBA00022452"/>
    </source>
</evidence>
<comment type="similarity">
    <text evidence="8 9">Belongs to the TonB-dependent receptor family.</text>
</comment>
<evidence type="ECO:0000313" key="13">
    <source>
        <dbReference type="Proteomes" id="UP000284120"/>
    </source>
</evidence>
<evidence type="ECO:0000256" key="2">
    <source>
        <dbReference type="ARBA" id="ARBA00022448"/>
    </source>
</evidence>
<keyword evidence="5 9" id="KW-0798">TonB box</keyword>
<dbReference type="InterPro" id="IPR039426">
    <property type="entry name" value="TonB-dep_rcpt-like"/>
</dbReference>
<evidence type="ECO:0000256" key="7">
    <source>
        <dbReference type="ARBA" id="ARBA00023237"/>
    </source>
</evidence>
<dbReference type="Gene3D" id="2.40.170.20">
    <property type="entry name" value="TonB-dependent receptor, beta-barrel domain"/>
    <property type="match status" value="1"/>
</dbReference>
<dbReference type="RefSeq" id="WP_113647655.1">
    <property type="nucleotide sequence ID" value="NZ_QMHN01000003.1"/>
</dbReference>
<keyword evidence="4 8" id="KW-0812">Transmembrane</keyword>